<keyword evidence="2" id="KW-1185">Reference proteome</keyword>
<dbReference type="AlphaFoldDB" id="A0ABD1M4Z7"/>
<reference evidence="1 2" key="1">
    <citation type="submission" date="2024-08" db="EMBL/GenBank/DDBJ databases">
        <title>Insights into the chromosomal genome structure of Flemingia macrophylla.</title>
        <authorList>
            <person name="Ding Y."/>
            <person name="Zhao Y."/>
            <person name="Bi W."/>
            <person name="Wu M."/>
            <person name="Zhao G."/>
            <person name="Gong Y."/>
            <person name="Li W."/>
            <person name="Zhang P."/>
        </authorList>
    </citation>
    <scope>NUCLEOTIDE SEQUENCE [LARGE SCALE GENOMIC DNA]</scope>
    <source>
        <strain evidence="1">DYQJB</strain>
        <tissue evidence="1">Leaf</tissue>
    </source>
</reference>
<organism evidence="1 2">
    <name type="scientific">Flemingia macrophylla</name>
    <dbReference type="NCBI Taxonomy" id="520843"/>
    <lineage>
        <taxon>Eukaryota</taxon>
        <taxon>Viridiplantae</taxon>
        <taxon>Streptophyta</taxon>
        <taxon>Embryophyta</taxon>
        <taxon>Tracheophyta</taxon>
        <taxon>Spermatophyta</taxon>
        <taxon>Magnoliopsida</taxon>
        <taxon>eudicotyledons</taxon>
        <taxon>Gunneridae</taxon>
        <taxon>Pentapetalae</taxon>
        <taxon>rosids</taxon>
        <taxon>fabids</taxon>
        <taxon>Fabales</taxon>
        <taxon>Fabaceae</taxon>
        <taxon>Papilionoideae</taxon>
        <taxon>50 kb inversion clade</taxon>
        <taxon>NPAAA clade</taxon>
        <taxon>indigoferoid/millettioid clade</taxon>
        <taxon>Phaseoleae</taxon>
        <taxon>Flemingia</taxon>
    </lineage>
</organism>
<accession>A0ABD1M4Z7</accession>
<name>A0ABD1M4Z7_9FABA</name>
<dbReference type="Proteomes" id="UP001603857">
    <property type="component" value="Unassembled WGS sequence"/>
</dbReference>
<sequence length="97" mass="11006">MLQSMFDDDTSSRNKRVFMAIEWISASKVGWVLTRLRQTSLCHDLSSTRQCALLECVWGGSPLAQQDAQAECVFKGIHPWLSRVLKMSAFKRLSSAR</sequence>
<proteinExistence type="predicted"/>
<dbReference type="EMBL" id="JBGMDY010000006">
    <property type="protein sequence ID" value="KAL2330870.1"/>
    <property type="molecule type" value="Genomic_DNA"/>
</dbReference>
<gene>
    <name evidence="1" type="ORF">Fmac_018451</name>
</gene>
<comment type="caution">
    <text evidence="1">The sequence shown here is derived from an EMBL/GenBank/DDBJ whole genome shotgun (WGS) entry which is preliminary data.</text>
</comment>
<evidence type="ECO:0000313" key="1">
    <source>
        <dbReference type="EMBL" id="KAL2330870.1"/>
    </source>
</evidence>
<protein>
    <submittedName>
        <fullName evidence="1">Uncharacterized protein</fullName>
    </submittedName>
</protein>
<evidence type="ECO:0000313" key="2">
    <source>
        <dbReference type="Proteomes" id="UP001603857"/>
    </source>
</evidence>